<dbReference type="PANTHER" id="PTHR43651">
    <property type="entry name" value="1,4-ALPHA-GLUCAN-BRANCHING ENZYME"/>
    <property type="match status" value="1"/>
</dbReference>
<evidence type="ECO:0000259" key="2">
    <source>
        <dbReference type="Pfam" id="PF00128"/>
    </source>
</evidence>
<sequence>MAEPNVSENVGPSLDTLFELDPRLKPYETDFRRRYGLFQKRLTQLEEAEGGFDQFSRSYQTYGVRRLPNNGLSFKEWAPGAEALFLTGDFNNWDPTSHPYTKKEHGKWELYLPPKKDKSPAVPHESKLKVVVQTQEGESLFRISPWAKYVTKRLDSNTYDWIHWDPLYPYLHKHARPKRPRSPRIYEAHVGIASPEGKIASYNNFTSCVLPRIRDAGYNCIQLMAVMEHAYYASFGYQVTNFFAASSRFGTPEELKRLIDVAHSLGIVVLLDVVHSHASSNTEDGLNQFDGTDACFFHAAARGVHAQWGSRPLQLHYQLREKPYRAVPAFDLRVRPGRRKFDLTGHEGGFYSARRRRLNKRDDQPSREEAVWLSGERDCERSARYRRRGGLSVRSWSAILFLFVSEAPAFIAFSAAVALDTQRKDILTSDPALELVGVEARTPIPPAVIRGC</sequence>
<dbReference type="InterPro" id="IPR013783">
    <property type="entry name" value="Ig-like_fold"/>
</dbReference>
<dbReference type="EMBL" id="JAFJMO010000005">
    <property type="protein sequence ID" value="KAJ8275603.1"/>
    <property type="molecule type" value="Genomic_DNA"/>
</dbReference>
<evidence type="ECO:0000313" key="5">
    <source>
        <dbReference type="Proteomes" id="UP001152803"/>
    </source>
</evidence>
<keyword evidence="5" id="KW-1185">Reference proteome</keyword>
<reference evidence="4" key="1">
    <citation type="journal article" date="2023" name="Science">
        <title>Genome structures resolve the early diversification of teleost fishes.</title>
        <authorList>
            <person name="Parey E."/>
            <person name="Louis A."/>
            <person name="Montfort J."/>
            <person name="Bouchez O."/>
            <person name="Roques C."/>
            <person name="Iampietro C."/>
            <person name="Lluch J."/>
            <person name="Castinel A."/>
            <person name="Donnadieu C."/>
            <person name="Desvignes T."/>
            <person name="Floi Bucao C."/>
            <person name="Jouanno E."/>
            <person name="Wen M."/>
            <person name="Mejri S."/>
            <person name="Dirks R."/>
            <person name="Jansen H."/>
            <person name="Henkel C."/>
            <person name="Chen W.J."/>
            <person name="Zahm M."/>
            <person name="Cabau C."/>
            <person name="Klopp C."/>
            <person name="Thompson A.W."/>
            <person name="Robinson-Rechavi M."/>
            <person name="Braasch I."/>
            <person name="Lecointre G."/>
            <person name="Bobe J."/>
            <person name="Postlethwait J.H."/>
            <person name="Berthelot C."/>
            <person name="Roest Crollius H."/>
            <person name="Guiguen Y."/>
        </authorList>
    </citation>
    <scope>NUCLEOTIDE SEQUENCE</scope>
    <source>
        <strain evidence="4">Concon-B</strain>
    </source>
</reference>
<dbReference type="Pfam" id="PF00128">
    <property type="entry name" value="Alpha-amylase"/>
    <property type="match status" value="1"/>
</dbReference>
<dbReference type="Pfam" id="PF02922">
    <property type="entry name" value="CBM_48"/>
    <property type="match status" value="1"/>
</dbReference>
<evidence type="ECO:0000259" key="3">
    <source>
        <dbReference type="Pfam" id="PF02922"/>
    </source>
</evidence>
<keyword evidence="1" id="KW-1133">Transmembrane helix</keyword>
<feature type="domain" description="Glycoside hydrolase family 13 N-terminal" evidence="3">
    <location>
        <begin position="62"/>
        <end position="147"/>
    </location>
</feature>
<dbReference type="SUPFAM" id="SSF51445">
    <property type="entry name" value="(Trans)glycosidases"/>
    <property type="match status" value="1"/>
</dbReference>
<feature type="domain" description="Glycosyl hydrolase family 13 catalytic" evidence="2">
    <location>
        <begin position="213"/>
        <end position="283"/>
    </location>
</feature>
<organism evidence="4 5">
    <name type="scientific">Conger conger</name>
    <name type="common">Conger eel</name>
    <name type="synonym">Muraena conger</name>
    <dbReference type="NCBI Taxonomy" id="82655"/>
    <lineage>
        <taxon>Eukaryota</taxon>
        <taxon>Metazoa</taxon>
        <taxon>Chordata</taxon>
        <taxon>Craniata</taxon>
        <taxon>Vertebrata</taxon>
        <taxon>Euteleostomi</taxon>
        <taxon>Actinopterygii</taxon>
        <taxon>Neopterygii</taxon>
        <taxon>Teleostei</taxon>
        <taxon>Anguilliformes</taxon>
        <taxon>Congridae</taxon>
        <taxon>Conger</taxon>
    </lineage>
</organism>
<dbReference type="Proteomes" id="UP001152803">
    <property type="component" value="Unassembled WGS sequence"/>
</dbReference>
<protein>
    <recommendedName>
        <fullName evidence="6">1,4-alpha-glucan branching enzyme</fullName>
    </recommendedName>
</protein>
<dbReference type="GO" id="GO:0005737">
    <property type="term" value="C:cytoplasm"/>
    <property type="evidence" value="ECO:0007669"/>
    <property type="project" value="TreeGrafter"/>
</dbReference>
<dbReference type="InterPro" id="IPR004193">
    <property type="entry name" value="Glyco_hydro_13_N"/>
</dbReference>
<dbReference type="SUPFAM" id="SSF81296">
    <property type="entry name" value="E set domains"/>
    <property type="match status" value="1"/>
</dbReference>
<dbReference type="GO" id="GO:0005978">
    <property type="term" value="P:glycogen biosynthetic process"/>
    <property type="evidence" value="ECO:0007669"/>
    <property type="project" value="TreeGrafter"/>
</dbReference>
<feature type="transmembrane region" description="Helical" evidence="1">
    <location>
        <begin position="396"/>
        <end position="419"/>
    </location>
</feature>
<evidence type="ECO:0000313" key="4">
    <source>
        <dbReference type="EMBL" id="KAJ8275603.1"/>
    </source>
</evidence>
<gene>
    <name evidence="4" type="ORF">COCON_G00073550</name>
</gene>
<dbReference type="GO" id="GO:0004553">
    <property type="term" value="F:hydrolase activity, hydrolyzing O-glycosyl compounds"/>
    <property type="evidence" value="ECO:0007669"/>
    <property type="project" value="InterPro"/>
</dbReference>
<dbReference type="InterPro" id="IPR017853">
    <property type="entry name" value="GH"/>
</dbReference>
<evidence type="ECO:0008006" key="6">
    <source>
        <dbReference type="Google" id="ProtNLM"/>
    </source>
</evidence>
<proteinExistence type="predicted"/>
<dbReference type="CDD" id="cd02854">
    <property type="entry name" value="E_set_GBE_euk_N"/>
    <property type="match status" value="1"/>
</dbReference>
<dbReference type="AlphaFoldDB" id="A0A9Q1I1X1"/>
<dbReference type="GO" id="GO:0003844">
    <property type="term" value="F:1,4-alpha-glucan branching enzyme activity"/>
    <property type="evidence" value="ECO:0007669"/>
    <property type="project" value="TreeGrafter"/>
</dbReference>
<dbReference type="InterPro" id="IPR014756">
    <property type="entry name" value="Ig_E-set"/>
</dbReference>
<name>A0A9Q1I1X1_CONCO</name>
<comment type="caution">
    <text evidence="4">The sequence shown here is derived from an EMBL/GenBank/DDBJ whole genome shotgun (WGS) entry which is preliminary data.</text>
</comment>
<dbReference type="Gene3D" id="2.60.40.10">
    <property type="entry name" value="Immunoglobulins"/>
    <property type="match status" value="1"/>
</dbReference>
<keyword evidence="1" id="KW-0812">Transmembrane</keyword>
<dbReference type="PANTHER" id="PTHR43651:SF3">
    <property type="entry name" value="1,4-ALPHA-GLUCAN-BRANCHING ENZYME"/>
    <property type="match status" value="1"/>
</dbReference>
<dbReference type="Gene3D" id="3.20.20.80">
    <property type="entry name" value="Glycosidases"/>
    <property type="match status" value="1"/>
</dbReference>
<keyword evidence="1" id="KW-0472">Membrane</keyword>
<accession>A0A9Q1I1X1</accession>
<dbReference type="GO" id="GO:0007399">
    <property type="term" value="P:nervous system development"/>
    <property type="evidence" value="ECO:0007669"/>
    <property type="project" value="UniProtKB-ARBA"/>
</dbReference>
<dbReference type="OrthoDB" id="196493at2759"/>
<evidence type="ECO:0000256" key="1">
    <source>
        <dbReference type="SAM" id="Phobius"/>
    </source>
</evidence>
<dbReference type="InterPro" id="IPR006047">
    <property type="entry name" value="GH13_cat_dom"/>
</dbReference>